<dbReference type="VEuPathDB" id="FungiDB:PADG_03916"/>
<dbReference type="PANTHER" id="PTHR31944:SF131">
    <property type="entry name" value="HEME-RESPONSIVE ZINC FINGER TRANSCRIPTION FACTOR HAP1"/>
    <property type="match status" value="1"/>
</dbReference>
<keyword evidence="3" id="KW-0805">Transcription regulation</keyword>
<dbReference type="PANTHER" id="PTHR31944">
    <property type="entry name" value="HEME-RESPONSIVE ZINC FINGER TRANSCRIPTION FACTOR HAP1"/>
    <property type="match status" value="1"/>
</dbReference>
<evidence type="ECO:0000256" key="4">
    <source>
        <dbReference type="ARBA" id="ARBA00023125"/>
    </source>
</evidence>
<name>A0A1D2JPA8_PARBR</name>
<dbReference type="Proteomes" id="UP000242814">
    <property type="component" value="Unassembled WGS sequence"/>
</dbReference>
<proteinExistence type="predicted"/>
<comment type="caution">
    <text evidence="7">The sequence shown here is derived from an EMBL/GenBank/DDBJ whole genome shotgun (WGS) entry which is preliminary data.</text>
</comment>
<dbReference type="GO" id="GO:0000978">
    <property type="term" value="F:RNA polymerase II cis-regulatory region sequence-specific DNA binding"/>
    <property type="evidence" value="ECO:0007669"/>
    <property type="project" value="TreeGrafter"/>
</dbReference>
<accession>A0A1D2JPA8</accession>
<keyword evidence="6" id="KW-0539">Nucleus</keyword>
<dbReference type="EMBL" id="LZYO01000008">
    <property type="protein sequence ID" value="ODH45059.1"/>
    <property type="molecule type" value="Genomic_DNA"/>
</dbReference>
<keyword evidence="1" id="KW-0479">Metal-binding</keyword>
<reference evidence="7 8" key="1">
    <citation type="submission" date="2016-06" db="EMBL/GenBank/DDBJ databases">
        <authorList>
            <person name="Kjaerup R.B."/>
            <person name="Dalgaard T.S."/>
            <person name="Juul-Madsen H.R."/>
        </authorList>
    </citation>
    <scope>NUCLEOTIDE SEQUENCE [LARGE SCALE GENOMIC DNA]</scope>
    <source>
        <strain evidence="7 8">Pb300</strain>
    </source>
</reference>
<dbReference type="GO" id="GO:0005634">
    <property type="term" value="C:nucleus"/>
    <property type="evidence" value="ECO:0007669"/>
    <property type="project" value="TreeGrafter"/>
</dbReference>
<keyword evidence="5" id="KW-0804">Transcription</keyword>
<dbReference type="CDD" id="cd12148">
    <property type="entry name" value="fungal_TF_MHR"/>
    <property type="match status" value="1"/>
</dbReference>
<dbReference type="VEuPathDB" id="FungiDB:PABG_01330"/>
<sequence length="466" mass="51996">MVGEARAISQSVLRKSRLFGQSHWINGAKQFLRDLLDIVEPHIQHGSKASSSMKRCKRLAKATKAQWAPPWPPPPTSKLPPKSVADILVACYLRTTETVYRPLHAPSFRKDYEAVWAAGLTPDTAFLVQLKLILEIGAATYDKQFSLRTSAVRWVHETQTCISDPEFKTRLNLQSLQTNALLLIARQKAGQDPYSEQQSIRGCHRDPEALIPSHLVIFNDDQLMVGDALPVPDDTLDLRATFPIRLMITEFLNNFGSCGTYEETLRLGGSLRAVVYKELCQNLQRHISRAGLSPSRFQIQVVDFIMIRYMSALHVPFFIPALHETTYTFSHKIVIEMSLKIWRAVWPSSQLIPTPPHDNAILRLDEDDLVRLTISGSEFFGTATMQANLVAATTLMSQVQVESGLSPAPLRSDLLAAINDAKSWSPGCIEVGETNIKGHVLLCSAAARIRWTHQGTKEELIPGNTS</sequence>
<evidence type="ECO:0000256" key="6">
    <source>
        <dbReference type="ARBA" id="ARBA00023242"/>
    </source>
</evidence>
<keyword evidence="4" id="KW-0238">DNA-binding</keyword>
<evidence type="ECO:0000313" key="7">
    <source>
        <dbReference type="EMBL" id="ODH45059.1"/>
    </source>
</evidence>
<gene>
    <name evidence="7" type="ORF">ACO22_00451</name>
</gene>
<keyword evidence="2" id="KW-0862">Zinc</keyword>
<evidence type="ECO:0000256" key="2">
    <source>
        <dbReference type="ARBA" id="ARBA00022833"/>
    </source>
</evidence>
<dbReference type="AlphaFoldDB" id="A0A1D2JPA8"/>
<evidence type="ECO:0000256" key="3">
    <source>
        <dbReference type="ARBA" id="ARBA00023015"/>
    </source>
</evidence>
<evidence type="ECO:0000256" key="1">
    <source>
        <dbReference type="ARBA" id="ARBA00022723"/>
    </source>
</evidence>
<evidence type="ECO:0000256" key="5">
    <source>
        <dbReference type="ARBA" id="ARBA00023163"/>
    </source>
</evidence>
<dbReference type="InterPro" id="IPR051430">
    <property type="entry name" value="Fungal_TF_Env_Response"/>
</dbReference>
<organism evidence="7 8">
    <name type="scientific">Paracoccidioides brasiliensis</name>
    <dbReference type="NCBI Taxonomy" id="121759"/>
    <lineage>
        <taxon>Eukaryota</taxon>
        <taxon>Fungi</taxon>
        <taxon>Dikarya</taxon>
        <taxon>Ascomycota</taxon>
        <taxon>Pezizomycotina</taxon>
        <taxon>Eurotiomycetes</taxon>
        <taxon>Eurotiomycetidae</taxon>
        <taxon>Onygenales</taxon>
        <taxon>Ajellomycetaceae</taxon>
        <taxon>Paracoccidioides</taxon>
    </lineage>
</organism>
<evidence type="ECO:0000313" key="8">
    <source>
        <dbReference type="Proteomes" id="UP000242814"/>
    </source>
</evidence>
<evidence type="ECO:0008006" key="9">
    <source>
        <dbReference type="Google" id="ProtNLM"/>
    </source>
</evidence>
<dbReference type="GO" id="GO:0046872">
    <property type="term" value="F:metal ion binding"/>
    <property type="evidence" value="ECO:0007669"/>
    <property type="project" value="UniProtKB-KW"/>
</dbReference>
<dbReference type="GO" id="GO:0001228">
    <property type="term" value="F:DNA-binding transcription activator activity, RNA polymerase II-specific"/>
    <property type="evidence" value="ECO:0007669"/>
    <property type="project" value="TreeGrafter"/>
</dbReference>
<protein>
    <recommendedName>
        <fullName evidence="9">Transcription factor domain-containing protein</fullName>
    </recommendedName>
</protein>